<evidence type="ECO:0000256" key="4">
    <source>
        <dbReference type="ARBA" id="ARBA00011738"/>
    </source>
</evidence>
<dbReference type="CDD" id="cd06454">
    <property type="entry name" value="KBL_like"/>
    <property type="match status" value="1"/>
</dbReference>
<organism evidence="14 15">
    <name type="scientific">Desulfobaculum bizertense DSM 18034</name>
    <dbReference type="NCBI Taxonomy" id="1121442"/>
    <lineage>
        <taxon>Bacteria</taxon>
        <taxon>Pseudomonadati</taxon>
        <taxon>Thermodesulfobacteriota</taxon>
        <taxon>Desulfovibrionia</taxon>
        <taxon>Desulfovibrionales</taxon>
        <taxon>Desulfovibrionaceae</taxon>
        <taxon>Desulfobaculum</taxon>
    </lineage>
</organism>
<dbReference type="InterPro" id="IPR050087">
    <property type="entry name" value="AON_synthase_class-II"/>
</dbReference>
<comment type="subunit">
    <text evidence="4">Homodimer.</text>
</comment>
<sequence length="366" mass="39562">MEDGADLRLRFDGKELLNLATNNYLGLSTHPAVCDAASRAAREQGTGSGASRIVTGNSSLYEKLEREIASFLGTESALVIGSGYAANLSWLGALAGRNTVVFSDRLNHASIVDGIQLSRAKHVRYRHCDMKHLADLLEKHRDVEQKILVTDSVFSMDGDCAPLREIVDLCEEHGVLLALDEAHASGIWGEGRGLAHALGLADAVDIHMGTMSKAWGGYGAYVAARADIVALVRNRGRGFVFSTSLPPSVIAGNFAALFRIRQNPNEGQRLLGMAQELREVLGKLGFETGGSETQIIPVLMGRNEDALFARDFLLTKGVFVSAIRPPTVPAGTARLRLSLRADMVQEDLELVKSAFTELAKEIQSHE</sequence>
<dbReference type="Gene3D" id="3.40.640.10">
    <property type="entry name" value="Type I PLP-dependent aspartate aminotransferase-like (Major domain)"/>
    <property type="match status" value="1"/>
</dbReference>
<dbReference type="STRING" id="1121442.SAMN02745702_01847"/>
<keyword evidence="15" id="KW-1185">Reference proteome</keyword>
<dbReference type="AlphaFoldDB" id="A0A1T4W8B2"/>
<evidence type="ECO:0000256" key="11">
    <source>
        <dbReference type="ARBA" id="ARBA00047715"/>
    </source>
</evidence>
<evidence type="ECO:0000256" key="9">
    <source>
        <dbReference type="ARBA" id="ARBA00032610"/>
    </source>
</evidence>
<reference evidence="14 15" key="1">
    <citation type="submission" date="2017-02" db="EMBL/GenBank/DDBJ databases">
        <authorList>
            <person name="Peterson S.W."/>
        </authorList>
    </citation>
    <scope>NUCLEOTIDE SEQUENCE [LARGE SCALE GENOMIC DNA]</scope>
    <source>
        <strain evidence="14 15">DSM 18034</strain>
    </source>
</reference>
<dbReference type="EC" id="2.3.1.47" evidence="5"/>
<dbReference type="InterPro" id="IPR015422">
    <property type="entry name" value="PyrdxlP-dep_Trfase_small"/>
</dbReference>
<dbReference type="GO" id="GO:0009102">
    <property type="term" value="P:biotin biosynthetic process"/>
    <property type="evidence" value="ECO:0007669"/>
    <property type="project" value="UniProtKB-KW"/>
</dbReference>
<comment type="similarity">
    <text evidence="3">Belongs to the class-II pyridoxal-phosphate-dependent aminotransferase family. BioF subfamily.</text>
</comment>
<dbReference type="SUPFAM" id="SSF53383">
    <property type="entry name" value="PLP-dependent transferases"/>
    <property type="match status" value="1"/>
</dbReference>
<dbReference type="GO" id="GO:0008710">
    <property type="term" value="F:8-amino-7-oxononanoate synthase activity"/>
    <property type="evidence" value="ECO:0007669"/>
    <property type="project" value="UniProtKB-EC"/>
</dbReference>
<evidence type="ECO:0000256" key="7">
    <source>
        <dbReference type="ARBA" id="ARBA00022756"/>
    </source>
</evidence>
<gene>
    <name evidence="14" type="ORF">SAMN02745702_01847</name>
</gene>
<evidence type="ECO:0000256" key="8">
    <source>
        <dbReference type="ARBA" id="ARBA00022898"/>
    </source>
</evidence>
<keyword evidence="7" id="KW-0093">Biotin biosynthesis</keyword>
<dbReference type="InterPro" id="IPR015421">
    <property type="entry name" value="PyrdxlP-dep_Trfase_major"/>
</dbReference>
<evidence type="ECO:0000256" key="5">
    <source>
        <dbReference type="ARBA" id="ARBA00013187"/>
    </source>
</evidence>
<comment type="pathway">
    <text evidence="2">Cofactor biosynthesis; biotin biosynthesis.</text>
</comment>
<evidence type="ECO:0000256" key="6">
    <source>
        <dbReference type="ARBA" id="ARBA00022679"/>
    </source>
</evidence>
<keyword evidence="6" id="KW-0808">Transferase</keyword>
<dbReference type="InterPro" id="IPR015424">
    <property type="entry name" value="PyrdxlP-dep_Trfase"/>
</dbReference>
<evidence type="ECO:0000256" key="2">
    <source>
        <dbReference type="ARBA" id="ARBA00004746"/>
    </source>
</evidence>
<dbReference type="Proteomes" id="UP000189733">
    <property type="component" value="Unassembled WGS sequence"/>
</dbReference>
<dbReference type="InterPro" id="IPR001917">
    <property type="entry name" value="Aminotrans_II_pyridoxalP_BS"/>
</dbReference>
<proteinExistence type="inferred from homology"/>
<dbReference type="GO" id="GO:0030170">
    <property type="term" value="F:pyridoxal phosphate binding"/>
    <property type="evidence" value="ECO:0007669"/>
    <property type="project" value="InterPro"/>
</dbReference>
<name>A0A1T4W8B2_9BACT</name>
<evidence type="ECO:0000256" key="12">
    <source>
        <dbReference type="RuleBase" id="RU003693"/>
    </source>
</evidence>
<comment type="catalytic activity">
    <reaction evidence="11">
        <text>6-carboxyhexanoyl-[ACP] + L-alanine + H(+) = (8S)-8-amino-7-oxononanoate + holo-[ACP] + CO2</text>
        <dbReference type="Rhea" id="RHEA:42288"/>
        <dbReference type="Rhea" id="RHEA-COMP:9685"/>
        <dbReference type="Rhea" id="RHEA-COMP:9955"/>
        <dbReference type="ChEBI" id="CHEBI:15378"/>
        <dbReference type="ChEBI" id="CHEBI:16526"/>
        <dbReference type="ChEBI" id="CHEBI:57972"/>
        <dbReference type="ChEBI" id="CHEBI:64479"/>
        <dbReference type="ChEBI" id="CHEBI:78846"/>
        <dbReference type="ChEBI" id="CHEBI:149468"/>
        <dbReference type="EC" id="2.3.1.47"/>
    </reaction>
</comment>
<protein>
    <recommendedName>
        <fullName evidence="5">8-amino-7-oxononanoate synthase</fullName>
        <ecNumber evidence="5">2.3.1.47</ecNumber>
    </recommendedName>
    <alternativeName>
        <fullName evidence="9">7-keto-8-amino-pelargonic acid synthase</fullName>
    </alternativeName>
    <alternativeName>
        <fullName evidence="10">8-amino-7-ketopelargonate synthase</fullName>
    </alternativeName>
</protein>
<accession>A0A1T4W8B2</accession>
<dbReference type="EMBL" id="FUYA01000005">
    <property type="protein sequence ID" value="SKA73349.1"/>
    <property type="molecule type" value="Genomic_DNA"/>
</dbReference>
<dbReference type="Gene3D" id="3.90.1150.10">
    <property type="entry name" value="Aspartate Aminotransferase, domain 1"/>
    <property type="match status" value="1"/>
</dbReference>
<evidence type="ECO:0000259" key="13">
    <source>
        <dbReference type="Pfam" id="PF00155"/>
    </source>
</evidence>
<dbReference type="Pfam" id="PF00155">
    <property type="entry name" value="Aminotran_1_2"/>
    <property type="match status" value="1"/>
</dbReference>
<evidence type="ECO:0000256" key="3">
    <source>
        <dbReference type="ARBA" id="ARBA00010008"/>
    </source>
</evidence>
<evidence type="ECO:0000256" key="1">
    <source>
        <dbReference type="ARBA" id="ARBA00001933"/>
    </source>
</evidence>
<dbReference type="InterPro" id="IPR004839">
    <property type="entry name" value="Aminotransferase_I/II_large"/>
</dbReference>
<evidence type="ECO:0000313" key="14">
    <source>
        <dbReference type="EMBL" id="SKA73349.1"/>
    </source>
</evidence>
<comment type="cofactor">
    <cofactor evidence="1 12">
        <name>pyridoxal 5'-phosphate</name>
        <dbReference type="ChEBI" id="CHEBI:597326"/>
    </cofactor>
</comment>
<dbReference type="PANTHER" id="PTHR13693:SF100">
    <property type="entry name" value="8-AMINO-7-OXONONANOATE SYNTHASE"/>
    <property type="match status" value="1"/>
</dbReference>
<dbReference type="PROSITE" id="PS00599">
    <property type="entry name" value="AA_TRANSFER_CLASS_2"/>
    <property type="match status" value="1"/>
</dbReference>
<keyword evidence="8 12" id="KW-0663">Pyridoxal phosphate</keyword>
<evidence type="ECO:0000256" key="10">
    <source>
        <dbReference type="ARBA" id="ARBA00033381"/>
    </source>
</evidence>
<dbReference type="PANTHER" id="PTHR13693">
    <property type="entry name" value="CLASS II AMINOTRANSFERASE/8-AMINO-7-OXONONANOATE SYNTHASE"/>
    <property type="match status" value="1"/>
</dbReference>
<feature type="domain" description="Aminotransferase class I/classII large" evidence="13">
    <location>
        <begin position="15"/>
        <end position="350"/>
    </location>
</feature>
<evidence type="ECO:0000313" key="15">
    <source>
        <dbReference type="Proteomes" id="UP000189733"/>
    </source>
</evidence>